<reference evidence="8 9" key="1">
    <citation type="submission" date="2021-06" db="EMBL/GenBank/DDBJ databases">
        <authorList>
            <person name="Kallberg Y."/>
            <person name="Tangrot J."/>
            <person name="Rosling A."/>
        </authorList>
    </citation>
    <scope>NUCLEOTIDE SEQUENCE [LARGE SCALE GENOMIC DNA]</scope>
    <source>
        <strain evidence="8 9">120-4 pot B 10/14</strain>
    </source>
</reference>
<evidence type="ECO:0000256" key="3">
    <source>
        <dbReference type="ARBA" id="ARBA00015112"/>
    </source>
</evidence>
<evidence type="ECO:0000256" key="7">
    <source>
        <dbReference type="SAM" id="MobiDB-lite"/>
    </source>
</evidence>
<proteinExistence type="inferred from homology"/>
<evidence type="ECO:0000313" key="9">
    <source>
        <dbReference type="Proteomes" id="UP000789901"/>
    </source>
</evidence>
<name>A0ABN7VUI5_GIGMA</name>
<feature type="compositionally biased region" description="Acidic residues" evidence="7">
    <location>
        <begin position="213"/>
        <end position="231"/>
    </location>
</feature>
<organism evidence="8 9">
    <name type="scientific">Gigaspora margarita</name>
    <dbReference type="NCBI Taxonomy" id="4874"/>
    <lineage>
        <taxon>Eukaryota</taxon>
        <taxon>Fungi</taxon>
        <taxon>Fungi incertae sedis</taxon>
        <taxon>Mucoromycota</taxon>
        <taxon>Glomeromycotina</taxon>
        <taxon>Glomeromycetes</taxon>
        <taxon>Diversisporales</taxon>
        <taxon>Gigasporaceae</taxon>
        <taxon>Gigaspora</taxon>
    </lineage>
</organism>
<evidence type="ECO:0000313" key="8">
    <source>
        <dbReference type="EMBL" id="CAG8799091.1"/>
    </source>
</evidence>
<protein>
    <recommendedName>
        <fullName evidence="4">Stress response protein NST1</fullName>
    </recommendedName>
    <alternativeName>
        <fullName evidence="3">Stress response protein nst1</fullName>
    </alternativeName>
</protein>
<feature type="compositionally biased region" description="Polar residues" evidence="7">
    <location>
        <begin position="27"/>
        <end position="43"/>
    </location>
</feature>
<keyword evidence="6" id="KW-0175">Coiled coil</keyword>
<evidence type="ECO:0000256" key="1">
    <source>
        <dbReference type="ARBA" id="ARBA00004496"/>
    </source>
</evidence>
<keyword evidence="9" id="KW-1185">Reference proteome</keyword>
<evidence type="ECO:0000256" key="2">
    <source>
        <dbReference type="ARBA" id="ARBA00007112"/>
    </source>
</evidence>
<evidence type="ECO:0000256" key="4">
    <source>
        <dbReference type="ARBA" id="ARBA00020733"/>
    </source>
</evidence>
<feature type="compositionally biased region" description="Basic and acidic residues" evidence="7">
    <location>
        <begin position="200"/>
        <end position="212"/>
    </location>
</feature>
<comment type="similarity">
    <text evidence="2">Belongs to the NST1 family.</text>
</comment>
<dbReference type="InterPro" id="IPR025279">
    <property type="entry name" value="NST1"/>
</dbReference>
<sequence length="258" mass="30512">MNIVKEPSGMPLSPTSPPSKNPGELTPSHSTQNNPDIANGSHNQHTKTHHNNYNSDFDGEEVVDVDIEDDEEFFSDDEGYDPEAPEIPFPCKDSITNFDDGIWNTNNNEERQRIREFSLQLGEEERWSLVKLKKKPTTIEEELETLYDAYYEELELYANQQQQFGSSTIEYRGILTVADDLLKNDRKKFLEMMERLAERRMQREEKTANEQRDYEEDNDKYEEDGEEDTQTEEQRMEEGWRMFQIFAARMFEQWLPRK</sequence>
<keyword evidence="5" id="KW-0963">Cytoplasm</keyword>
<comment type="subcellular location">
    <subcellularLocation>
        <location evidence="1">Cytoplasm</location>
    </subcellularLocation>
</comment>
<dbReference type="EMBL" id="CAJVQB010022238">
    <property type="protein sequence ID" value="CAG8799091.1"/>
    <property type="molecule type" value="Genomic_DNA"/>
</dbReference>
<gene>
    <name evidence="8" type="ORF">GMARGA_LOCUS22727</name>
</gene>
<feature type="region of interest" description="Disordered" evidence="7">
    <location>
        <begin position="1"/>
        <end position="64"/>
    </location>
</feature>
<feature type="non-terminal residue" evidence="8">
    <location>
        <position position="258"/>
    </location>
</feature>
<feature type="region of interest" description="Disordered" evidence="7">
    <location>
        <begin position="200"/>
        <end position="235"/>
    </location>
</feature>
<accession>A0ABN7VUI5</accession>
<dbReference type="Pfam" id="PF13945">
    <property type="entry name" value="NST1"/>
    <property type="match status" value="2"/>
</dbReference>
<evidence type="ECO:0000256" key="6">
    <source>
        <dbReference type="ARBA" id="ARBA00023054"/>
    </source>
</evidence>
<comment type="caution">
    <text evidence="8">The sequence shown here is derived from an EMBL/GenBank/DDBJ whole genome shotgun (WGS) entry which is preliminary data.</text>
</comment>
<dbReference type="Proteomes" id="UP000789901">
    <property type="component" value="Unassembled WGS sequence"/>
</dbReference>
<evidence type="ECO:0000256" key="5">
    <source>
        <dbReference type="ARBA" id="ARBA00022490"/>
    </source>
</evidence>